<dbReference type="Gene3D" id="3.30.750.70">
    <property type="entry name" value="4-hydroxybutyrate coenzyme like domains"/>
    <property type="match status" value="1"/>
</dbReference>
<organism evidence="2 3">
    <name type="scientific">Caballeronia ptereochthonis</name>
    <dbReference type="NCBI Taxonomy" id="1777144"/>
    <lineage>
        <taxon>Bacteria</taxon>
        <taxon>Pseudomonadati</taxon>
        <taxon>Pseudomonadota</taxon>
        <taxon>Betaproteobacteria</taxon>
        <taxon>Burkholderiales</taxon>
        <taxon>Burkholderiaceae</taxon>
        <taxon>Caballeronia</taxon>
    </lineage>
</organism>
<dbReference type="InterPro" id="IPR046433">
    <property type="entry name" value="ActCoA_hydro"/>
</dbReference>
<gene>
    <name evidence="2" type="ORF">AWB83_06272</name>
</gene>
<dbReference type="Pfam" id="PF13336">
    <property type="entry name" value="AcetylCoA_hyd_C"/>
    <property type="match status" value="1"/>
</dbReference>
<reference evidence="2" key="1">
    <citation type="submission" date="2016-01" db="EMBL/GenBank/DDBJ databases">
        <authorList>
            <person name="Peeters C."/>
        </authorList>
    </citation>
    <scope>NUCLEOTIDE SEQUENCE [LARGE SCALE GENOMIC DNA]</scope>
    <source>
        <strain evidence="2">LMG 29326</strain>
    </source>
</reference>
<evidence type="ECO:0000259" key="1">
    <source>
        <dbReference type="Pfam" id="PF13336"/>
    </source>
</evidence>
<dbReference type="OrthoDB" id="9801795at2"/>
<dbReference type="EMBL" id="FCOB02000044">
    <property type="protein sequence ID" value="SAL00656.1"/>
    <property type="molecule type" value="Genomic_DNA"/>
</dbReference>
<dbReference type="RefSeq" id="WP_087049576.1">
    <property type="nucleotide sequence ID" value="NZ_FCOB02000044.1"/>
</dbReference>
<dbReference type="Proteomes" id="UP000054978">
    <property type="component" value="Unassembled WGS sequence"/>
</dbReference>
<dbReference type="InterPro" id="IPR037171">
    <property type="entry name" value="NagB/RpiA_transferase-like"/>
</dbReference>
<dbReference type="PANTHER" id="PTHR21432">
    <property type="entry name" value="ACETYL-COA HYDROLASE-RELATED"/>
    <property type="match status" value="1"/>
</dbReference>
<dbReference type="SUPFAM" id="SSF100950">
    <property type="entry name" value="NagB/RpiA/CoA transferase-like"/>
    <property type="match status" value="2"/>
</dbReference>
<sequence>MIVHDGIDALDLSALIRAGDSVVCGQGVAEPVALTRALIGQRGKIGPIDVFIGPTYGDTFGPSHGDFIAFKSYCGTARNALLHAARILDPIPAHYSDLGRLFARGVLRCEVALMTLGPPDEHGRFNLGLVNDYIVDAARKARVVIAEVSDRWPWVHGAELPADIHPHVIVRSSREPVQMPRVEPGRASEEERVIASRVASLIPDGATLELGIGTLPDLVLDALRDHRDLGIHSGVLGDGVARLMELGIVNNARKPMFRGTSVAGLLMGSRRLLDFAHRNEAVLLAGPKLTHDIGMLRALRNFFAINGAIEIDLSGQVNAESVHGRYIGAVGGQVDFVRGANGCAEGRSIMLLQSTARNGTASRIVPRLADATVTTARSDVDVVVTEHGVAELRGKSLRERAAALAAIAHPDFREQLMRTGRDGAALQAA</sequence>
<dbReference type="GO" id="GO:0016787">
    <property type="term" value="F:hydrolase activity"/>
    <property type="evidence" value="ECO:0007669"/>
    <property type="project" value="UniProtKB-KW"/>
</dbReference>
<dbReference type="Gene3D" id="3.40.1080.20">
    <property type="entry name" value="Acetyl-CoA hydrolase/transferase C-terminal domain"/>
    <property type="match status" value="1"/>
</dbReference>
<name>A0A158E2I4_9BURK</name>
<keyword evidence="2" id="KW-0378">Hydrolase</keyword>
<dbReference type="GO" id="GO:0006083">
    <property type="term" value="P:acetate metabolic process"/>
    <property type="evidence" value="ECO:0007669"/>
    <property type="project" value="InterPro"/>
</dbReference>
<dbReference type="Gene3D" id="3.40.1080.10">
    <property type="entry name" value="Glutaconate Coenzyme A-transferase"/>
    <property type="match status" value="1"/>
</dbReference>
<dbReference type="InterPro" id="IPR038460">
    <property type="entry name" value="AcetylCoA_hyd_C_sf"/>
</dbReference>
<dbReference type="AlphaFoldDB" id="A0A158E2I4"/>
<evidence type="ECO:0000313" key="3">
    <source>
        <dbReference type="Proteomes" id="UP000054978"/>
    </source>
</evidence>
<dbReference type="InterPro" id="IPR026888">
    <property type="entry name" value="AcetylCoA_hyd_C"/>
</dbReference>
<proteinExistence type="predicted"/>
<dbReference type="STRING" id="1777144.AWB83_06272"/>
<protein>
    <submittedName>
        <fullName evidence="2">Acetyl-CoA hydrolase/transferase</fullName>
    </submittedName>
</protein>
<comment type="caution">
    <text evidence="2">The sequence shown here is derived from an EMBL/GenBank/DDBJ whole genome shotgun (WGS) entry which is preliminary data.</text>
</comment>
<dbReference type="GO" id="GO:0008775">
    <property type="term" value="F:acetate CoA-transferase activity"/>
    <property type="evidence" value="ECO:0007669"/>
    <property type="project" value="InterPro"/>
</dbReference>
<accession>A0A158E2I4</accession>
<feature type="domain" description="Acetyl-CoA hydrolase/transferase C-terminal" evidence="1">
    <location>
        <begin position="268"/>
        <end position="418"/>
    </location>
</feature>
<dbReference type="PANTHER" id="PTHR21432:SF20">
    <property type="entry name" value="ACETYL-COA HYDROLASE"/>
    <property type="match status" value="1"/>
</dbReference>
<keyword evidence="3" id="KW-1185">Reference proteome</keyword>
<evidence type="ECO:0000313" key="2">
    <source>
        <dbReference type="EMBL" id="SAL00656.1"/>
    </source>
</evidence>